<evidence type="ECO:0000256" key="4">
    <source>
        <dbReference type="SAM" id="Phobius"/>
    </source>
</evidence>
<dbReference type="InterPro" id="IPR050482">
    <property type="entry name" value="Sensor_HK_TwoCompSys"/>
</dbReference>
<feature type="domain" description="Signal transduction histidine kinase subgroup 3 dimerisation and phosphoacceptor" evidence="5">
    <location>
        <begin position="213"/>
        <end position="277"/>
    </location>
</feature>
<dbReference type="EMBL" id="PTJO01000005">
    <property type="protein sequence ID" value="RNE48593.1"/>
    <property type="molecule type" value="Genomic_DNA"/>
</dbReference>
<evidence type="ECO:0000256" key="3">
    <source>
        <dbReference type="ARBA" id="ARBA00023012"/>
    </source>
</evidence>
<dbReference type="PANTHER" id="PTHR24421:SF63">
    <property type="entry name" value="SENSOR HISTIDINE KINASE DESK"/>
    <property type="match status" value="1"/>
</dbReference>
<proteinExistence type="predicted"/>
<evidence type="ECO:0000313" key="6">
    <source>
        <dbReference type="EMBL" id="RNE48593.1"/>
    </source>
</evidence>
<feature type="transmembrane region" description="Helical" evidence="4">
    <location>
        <begin position="125"/>
        <end position="143"/>
    </location>
</feature>
<feature type="transmembrane region" description="Helical" evidence="4">
    <location>
        <begin position="150"/>
        <end position="166"/>
    </location>
</feature>
<evidence type="ECO:0000313" key="7">
    <source>
        <dbReference type="Proteomes" id="UP000266975"/>
    </source>
</evidence>
<dbReference type="Gene3D" id="1.20.5.1930">
    <property type="match status" value="1"/>
</dbReference>
<dbReference type="InterPro" id="IPR036890">
    <property type="entry name" value="HATPase_C_sf"/>
</dbReference>
<keyword evidence="4" id="KW-1133">Transmembrane helix</keyword>
<dbReference type="OrthoDB" id="5241784at2"/>
<dbReference type="GO" id="GO:0000155">
    <property type="term" value="F:phosphorelay sensor kinase activity"/>
    <property type="evidence" value="ECO:0007669"/>
    <property type="project" value="InterPro"/>
</dbReference>
<evidence type="ECO:0000256" key="2">
    <source>
        <dbReference type="ARBA" id="ARBA00022777"/>
    </source>
</evidence>
<dbReference type="GO" id="GO:0016020">
    <property type="term" value="C:membrane"/>
    <property type="evidence" value="ECO:0007669"/>
    <property type="project" value="InterPro"/>
</dbReference>
<organism evidence="6 7">
    <name type="scientific">Corynebacterium alimapuense</name>
    <dbReference type="NCBI Taxonomy" id="1576874"/>
    <lineage>
        <taxon>Bacteria</taxon>
        <taxon>Bacillati</taxon>
        <taxon>Actinomycetota</taxon>
        <taxon>Actinomycetes</taxon>
        <taxon>Mycobacteriales</taxon>
        <taxon>Corynebacteriaceae</taxon>
        <taxon>Corynebacterium</taxon>
    </lineage>
</organism>
<reference evidence="6 7" key="1">
    <citation type="submission" date="2018-02" db="EMBL/GenBank/DDBJ databases">
        <title>Corynebacterium alimpuense sp. nov., a marine obligate actinomycete isolated from sediments of Valparaiso bay, Chile.</title>
        <authorList>
            <person name="Claverias F."/>
            <person name="Gonzales-Siles L."/>
            <person name="Salva-Serra F."/>
            <person name="Inganaes E."/>
            <person name="Molin K."/>
            <person name="Cumsille A."/>
            <person name="Undabarrena A."/>
            <person name="Couve E."/>
            <person name="Moore E.R.B."/>
            <person name="Gomila M."/>
            <person name="Camara B."/>
        </authorList>
    </citation>
    <scope>NUCLEOTIDE SEQUENCE [LARGE SCALE GENOMIC DNA]</scope>
    <source>
        <strain evidence="6 7">CCUG 69366</strain>
    </source>
</reference>
<dbReference type="GO" id="GO:0046983">
    <property type="term" value="F:protein dimerization activity"/>
    <property type="evidence" value="ECO:0007669"/>
    <property type="project" value="InterPro"/>
</dbReference>
<keyword evidence="4" id="KW-0472">Membrane</keyword>
<evidence type="ECO:0000259" key="5">
    <source>
        <dbReference type="Pfam" id="PF07730"/>
    </source>
</evidence>
<keyword evidence="2 6" id="KW-0418">Kinase</keyword>
<dbReference type="RefSeq" id="WP_123048524.1">
    <property type="nucleotide sequence ID" value="NZ_PTJO01000005.1"/>
</dbReference>
<evidence type="ECO:0000256" key="1">
    <source>
        <dbReference type="ARBA" id="ARBA00022679"/>
    </source>
</evidence>
<dbReference type="Pfam" id="PF07730">
    <property type="entry name" value="HisKA_3"/>
    <property type="match status" value="1"/>
</dbReference>
<dbReference type="PANTHER" id="PTHR24421">
    <property type="entry name" value="NITRATE/NITRITE SENSOR PROTEIN NARX-RELATED"/>
    <property type="match status" value="1"/>
</dbReference>
<accession>A0A3M8K5T8</accession>
<keyword evidence="1" id="KW-0808">Transferase</keyword>
<dbReference type="Gene3D" id="3.30.565.10">
    <property type="entry name" value="Histidine kinase-like ATPase, C-terminal domain"/>
    <property type="match status" value="1"/>
</dbReference>
<feature type="transmembrane region" description="Helical" evidence="4">
    <location>
        <begin position="99"/>
        <end position="119"/>
    </location>
</feature>
<dbReference type="Proteomes" id="UP000266975">
    <property type="component" value="Unassembled WGS sequence"/>
</dbReference>
<protein>
    <submittedName>
        <fullName evidence="6">Sensor histidine kinase</fullName>
    </submittedName>
</protein>
<comment type="caution">
    <text evidence="6">The sequence shown here is derived from an EMBL/GenBank/DDBJ whole genome shotgun (WGS) entry which is preliminary data.</text>
</comment>
<keyword evidence="3" id="KW-0902">Two-component regulatory system</keyword>
<feature type="transmembrane region" description="Helical" evidence="4">
    <location>
        <begin position="34"/>
        <end position="51"/>
    </location>
</feature>
<name>A0A3M8K5T8_9CORY</name>
<keyword evidence="4" id="KW-0812">Transmembrane</keyword>
<dbReference type="InterPro" id="IPR011712">
    <property type="entry name" value="Sig_transdc_His_kin_sub3_dim/P"/>
</dbReference>
<dbReference type="AlphaFoldDB" id="A0A3M8K5T8"/>
<keyword evidence="7" id="KW-1185">Reference proteome</keyword>
<sequence length="396" mass="44101">MIDSHSTRLNGLISPLRRWRGLDNVAKYASYTRISLQIIPVAVAIGSLRAAAERQVFGWHIALTSSYVVGILVFVILVYQYHPDLNTEVKRPVEPIFRVGLAVTMLGLVGSLILQNLAFSWIDQPSAITISLVSLFALSVGYIPWFSYRWIVSIVLTALVGFVAQLTTPQLYIWWLIPLFVTLTVSLSIWTVNIMKEVERSRELEASLRVTEERLRFSQELHDTLGQHLAAISLKSELALALARRGDKRIEGELRELQQLTRISMSQMREVVHGYRSINLATEIEGARSLLSDAHITVHTHGEISEVLGPQRALSAWLVREATTNVLRHSDATTVDLYLGAKEVRVTNNGVQSPIGTLSGLSALRQRAEAAGTSLLVEHEGDHFTVRIISERAISS</sequence>
<feature type="transmembrane region" description="Helical" evidence="4">
    <location>
        <begin position="172"/>
        <end position="192"/>
    </location>
</feature>
<feature type="transmembrane region" description="Helical" evidence="4">
    <location>
        <begin position="57"/>
        <end position="79"/>
    </location>
</feature>
<gene>
    <name evidence="6" type="ORF">C5L39_08885</name>
</gene>